<protein>
    <submittedName>
        <fullName evidence="3">HET-domain-containing protein</fullName>
    </submittedName>
</protein>
<dbReference type="PANTHER" id="PTHR33112:SF16">
    <property type="entry name" value="HETEROKARYON INCOMPATIBILITY DOMAIN-CONTAINING PROTEIN"/>
    <property type="match status" value="1"/>
</dbReference>
<feature type="region of interest" description="Disordered" evidence="1">
    <location>
        <begin position="618"/>
        <end position="640"/>
    </location>
</feature>
<evidence type="ECO:0000256" key="1">
    <source>
        <dbReference type="SAM" id="MobiDB-lite"/>
    </source>
</evidence>
<evidence type="ECO:0000313" key="3">
    <source>
        <dbReference type="EMBL" id="KAF1960170.1"/>
    </source>
</evidence>
<evidence type="ECO:0000259" key="2">
    <source>
        <dbReference type="Pfam" id="PF06985"/>
    </source>
</evidence>
<evidence type="ECO:0000313" key="4">
    <source>
        <dbReference type="Proteomes" id="UP000800035"/>
    </source>
</evidence>
<organism evidence="3 4">
    <name type="scientific">Byssothecium circinans</name>
    <dbReference type="NCBI Taxonomy" id="147558"/>
    <lineage>
        <taxon>Eukaryota</taxon>
        <taxon>Fungi</taxon>
        <taxon>Dikarya</taxon>
        <taxon>Ascomycota</taxon>
        <taxon>Pezizomycotina</taxon>
        <taxon>Dothideomycetes</taxon>
        <taxon>Pleosporomycetidae</taxon>
        <taxon>Pleosporales</taxon>
        <taxon>Massarineae</taxon>
        <taxon>Massarinaceae</taxon>
        <taxon>Byssothecium</taxon>
    </lineage>
</organism>
<dbReference type="OrthoDB" id="3486565at2759"/>
<dbReference type="Proteomes" id="UP000800035">
    <property type="component" value="Unassembled WGS sequence"/>
</dbReference>
<dbReference type="Pfam" id="PF06985">
    <property type="entry name" value="HET"/>
    <property type="match status" value="1"/>
</dbReference>
<dbReference type="PANTHER" id="PTHR33112">
    <property type="entry name" value="DOMAIN PROTEIN, PUTATIVE-RELATED"/>
    <property type="match status" value="1"/>
</dbReference>
<name>A0A6A5U756_9PLEO</name>
<feature type="domain" description="Heterokaryon incompatibility" evidence="2">
    <location>
        <begin position="214"/>
        <end position="370"/>
    </location>
</feature>
<dbReference type="EMBL" id="ML976983">
    <property type="protein sequence ID" value="KAF1960170.1"/>
    <property type="molecule type" value="Genomic_DNA"/>
</dbReference>
<reference evidence="3" key="1">
    <citation type="journal article" date="2020" name="Stud. Mycol.">
        <title>101 Dothideomycetes genomes: a test case for predicting lifestyles and emergence of pathogens.</title>
        <authorList>
            <person name="Haridas S."/>
            <person name="Albert R."/>
            <person name="Binder M."/>
            <person name="Bloem J."/>
            <person name="Labutti K."/>
            <person name="Salamov A."/>
            <person name="Andreopoulos B."/>
            <person name="Baker S."/>
            <person name="Barry K."/>
            <person name="Bills G."/>
            <person name="Bluhm B."/>
            <person name="Cannon C."/>
            <person name="Castanera R."/>
            <person name="Culley D."/>
            <person name="Daum C."/>
            <person name="Ezra D."/>
            <person name="Gonzalez J."/>
            <person name="Henrissat B."/>
            <person name="Kuo A."/>
            <person name="Liang C."/>
            <person name="Lipzen A."/>
            <person name="Lutzoni F."/>
            <person name="Magnuson J."/>
            <person name="Mondo S."/>
            <person name="Nolan M."/>
            <person name="Ohm R."/>
            <person name="Pangilinan J."/>
            <person name="Park H.-J."/>
            <person name="Ramirez L."/>
            <person name="Alfaro M."/>
            <person name="Sun H."/>
            <person name="Tritt A."/>
            <person name="Yoshinaga Y."/>
            <person name="Zwiers L.-H."/>
            <person name="Turgeon B."/>
            <person name="Goodwin S."/>
            <person name="Spatafora J."/>
            <person name="Crous P."/>
            <person name="Grigoriev I."/>
        </authorList>
    </citation>
    <scope>NUCLEOTIDE SEQUENCE</scope>
    <source>
        <strain evidence="3">CBS 675.92</strain>
    </source>
</reference>
<accession>A0A6A5U756</accession>
<dbReference type="InterPro" id="IPR010730">
    <property type="entry name" value="HET"/>
</dbReference>
<proteinExistence type="predicted"/>
<dbReference type="AlphaFoldDB" id="A0A6A5U756"/>
<sequence length="745" mass="84626">MASTACKFCEHLSIERILRVPHEPPIPNIYHLHYKSYPHQPSLAALKQSAERGCGFCQFIINCLDRTQPNWTPDARIGEPANPSIHLGLEADAVWENREIRDDICVVKDLHIRLAPQHYMTRLTFHLFTASAQIISIDDTLKAFRIGTPKHDPNVASTATFNIARRWLNECRHNHSNCLRDSLPTLPTRVIDVGTAESPEEPHLIITNGLRGDYVALSHCWGGKIATSLETHKMSKYRRSLPYADLPRNFCDAITITRNLGVRYLWIDSLCIIQDSKQDWTIEAAKMGSVYRDATVTVSAMVAANSSSGILNTYQPPQKLGHRLRVYEANDRSEEVTAELVERTHDKRENMLFDLWEHSPLTSRGWTLQEFVLSPRHIFYGRRQIFWQCPEGFKPADGEIYDSMPVEHTELSRILHSEKLLNMPSEKPDREKVLKTYYGLVQEYCKRQLTHTSDKLPAFSGIATNLHPVLGGEYLAGLWTSDLTRGLLWRQGYSVKQSDAAGSSVREFNGPPEFRKDSTAPSWSWAAAPGIVGYDHLDLPPSPWQIRYLHHKVVPIHRANPFGQVKSARIVVEGFSIPVIPTSADIDMGQLMQAANVELSQHASQDRTSITLFHPLVTTKRPKGHPSSTTMPTKSKEKSTEGDELWHIIEGYWNKNKPLPPEIEERLSDQLMVDSRDFREDGMQVLLLYANKESSYWAEGTAVGLMVRAIPGKDGEVYERVGYVQLFRVRMKWLGTLKTRAMTLL</sequence>
<gene>
    <name evidence="3" type="ORF">CC80DRAFT_544622</name>
</gene>
<keyword evidence="4" id="KW-1185">Reference proteome</keyword>